<organism evidence="1 2">
    <name type="scientific">Massilia orientalis</name>
    <dbReference type="NCBI Taxonomy" id="3050128"/>
    <lineage>
        <taxon>Bacteria</taxon>
        <taxon>Pseudomonadati</taxon>
        <taxon>Pseudomonadota</taxon>
        <taxon>Betaproteobacteria</taxon>
        <taxon>Burkholderiales</taxon>
        <taxon>Oxalobacteraceae</taxon>
        <taxon>Telluria group</taxon>
        <taxon>Massilia</taxon>
    </lineage>
</organism>
<comment type="caution">
    <text evidence="1">The sequence shown here is derived from an EMBL/GenBank/DDBJ whole genome shotgun (WGS) entry which is preliminary data.</text>
</comment>
<dbReference type="Proteomes" id="UP001168096">
    <property type="component" value="Unassembled WGS sequence"/>
</dbReference>
<gene>
    <name evidence="1" type="primary">tssK</name>
    <name evidence="1" type="ORF">QPK29_013920</name>
</gene>
<sequence>MKTPSKILWTEGVTLRPQHFQQQDRYHEARLHRMTAALHPYAWGLAAEAIWDEEALANNILRPESLSLVFQDGETYDAPGSDPLPEAVELAELPSSEHHFTFYAALPAHILHGGNLAGVREQDKGQARFRQIALETPDLYTDALDANIVYLAKQARLLSHLAPRAGDVSVPVLRLRRRGGGFEIDPTFIAPSLSVAAAPALARLLDALMQKLQAKIDALYAAQREPSKDVVVQGGDMSSFWLLQTISAGCAALHHHAQGQKFHPERLFQDLLGLAGGLMAFSRKIRVKDLPAYDHEAPGPAFARLDAVLRDLVDTVISSKFVAIPLVQDSARPSYFEGKLPDTIDQKTLLCLGVRADLPALELVALVPARFKIGAPDDIGRLVASALPGVELMHMPQVPAAVPIRPNTYYFALQDKGPLYANMVQGRAVSVYVPSGIRDLALELFAIAP</sequence>
<reference evidence="1" key="1">
    <citation type="submission" date="2024-11" db="EMBL/GenBank/DDBJ databases">
        <title>Description of Massilia orientalis sp. nov., isolated from rhizosphere soil of Ageratina adenophora.</title>
        <authorList>
            <person name="Wang Y."/>
        </authorList>
    </citation>
    <scope>NUCLEOTIDE SEQUENCE</scope>
    <source>
        <strain evidence="1">YIM B02787</strain>
    </source>
</reference>
<keyword evidence="2" id="KW-1185">Reference proteome</keyword>
<evidence type="ECO:0000313" key="2">
    <source>
        <dbReference type="Proteomes" id="UP001168096"/>
    </source>
</evidence>
<evidence type="ECO:0000313" key="1">
    <source>
        <dbReference type="EMBL" id="MFJ1468810.1"/>
    </source>
</evidence>
<dbReference type="EMBL" id="JASNRB020000008">
    <property type="protein sequence ID" value="MFJ1468810.1"/>
    <property type="molecule type" value="Genomic_DNA"/>
</dbReference>
<proteinExistence type="predicted"/>
<name>A0ACC7MBA2_9BURK</name>
<accession>A0ACC7MBA2</accession>
<protein>
    <submittedName>
        <fullName evidence="1">Type VI secretion system baseplate subunit TssK</fullName>
    </submittedName>
</protein>